<protein>
    <submittedName>
        <fullName evidence="1">Uncharacterized protein</fullName>
    </submittedName>
</protein>
<name>A0ABT5YVK8_9ACTN</name>
<evidence type="ECO:0000313" key="2">
    <source>
        <dbReference type="Proteomes" id="UP001220022"/>
    </source>
</evidence>
<comment type="caution">
    <text evidence="1">The sequence shown here is derived from an EMBL/GenBank/DDBJ whole genome shotgun (WGS) entry which is preliminary data.</text>
</comment>
<evidence type="ECO:0000313" key="1">
    <source>
        <dbReference type="EMBL" id="MDF2255642.1"/>
    </source>
</evidence>
<reference evidence="1 2" key="1">
    <citation type="submission" date="2023-03" db="EMBL/GenBank/DDBJ databases">
        <title>Draft genome sequence of type strain Streptomyces ferralitis JCM 14344.</title>
        <authorList>
            <person name="Klaysubun C."/>
            <person name="Duangmal K."/>
        </authorList>
    </citation>
    <scope>NUCLEOTIDE SEQUENCE [LARGE SCALE GENOMIC DNA]</scope>
    <source>
        <strain evidence="1 2">JCM 14344</strain>
    </source>
</reference>
<dbReference type="RefSeq" id="WP_275810484.1">
    <property type="nucleotide sequence ID" value="NZ_BAAANM010000017.1"/>
</dbReference>
<gene>
    <name evidence="1" type="ORF">P2L57_07880</name>
</gene>
<dbReference type="Proteomes" id="UP001220022">
    <property type="component" value="Unassembled WGS sequence"/>
</dbReference>
<accession>A0ABT5YVK8</accession>
<keyword evidence="2" id="KW-1185">Reference proteome</keyword>
<sequence length="92" mass="9858">MCSFAVRAPPWPRLQRRAVRYCVAEAEAGLVPGEMLAESRYAAASLLPASDHPADALQQARHAAELAPEREDVHDLLDAARTAAARSAAAPR</sequence>
<organism evidence="1 2">
    <name type="scientific">Streptantibioticus ferralitis</name>
    <dbReference type="NCBI Taxonomy" id="236510"/>
    <lineage>
        <taxon>Bacteria</taxon>
        <taxon>Bacillati</taxon>
        <taxon>Actinomycetota</taxon>
        <taxon>Actinomycetes</taxon>
        <taxon>Kitasatosporales</taxon>
        <taxon>Streptomycetaceae</taxon>
        <taxon>Streptantibioticus</taxon>
    </lineage>
</organism>
<proteinExistence type="predicted"/>
<dbReference type="EMBL" id="JARHTQ010000004">
    <property type="protein sequence ID" value="MDF2255642.1"/>
    <property type="molecule type" value="Genomic_DNA"/>
</dbReference>